<dbReference type="EMBL" id="AP023097">
    <property type="protein sequence ID" value="BCE73929.1"/>
    <property type="molecule type" value="Genomic_DNA"/>
</dbReference>
<accession>A0A810BDF3</accession>
<reference evidence="1" key="1">
    <citation type="submission" date="2020-05" db="EMBL/GenBank/DDBJ databases">
        <title>Complete genome sequence of Bradyrhizobium diazoefficiens XF8 isolated from soybean nodule.</title>
        <authorList>
            <person name="Noda R."/>
            <person name="Kakizaki K."/>
            <person name="Minamisawa K."/>
        </authorList>
    </citation>
    <scope>NUCLEOTIDE SEQUENCE</scope>
    <source>
        <strain evidence="1">XF8</strain>
    </source>
</reference>
<gene>
    <name evidence="1" type="ORF">XF8B_40400</name>
</gene>
<sequence length="63" mass="7136">MPLIADDRYFALVKTLTELDQTTQCPFANPRARRTWIETQVQEALCAADIYPSSSDESAHFAM</sequence>
<organism evidence="1">
    <name type="scientific">Bradyrhizobium diazoefficiens</name>
    <dbReference type="NCBI Taxonomy" id="1355477"/>
    <lineage>
        <taxon>Bacteria</taxon>
        <taxon>Pseudomonadati</taxon>
        <taxon>Pseudomonadota</taxon>
        <taxon>Alphaproteobacteria</taxon>
        <taxon>Hyphomicrobiales</taxon>
        <taxon>Nitrobacteraceae</taxon>
        <taxon>Bradyrhizobium</taxon>
    </lineage>
</organism>
<dbReference type="AlphaFoldDB" id="A0A810BDF3"/>
<name>A0A810BDF3_9BRAD</name>
<proteinExistence type="predicted"/>
<protein>
    <submittedName>
        <fullName evidence="1">Uncharacterized protein</fullName>
    </submittedName>
</protein>
<evidence type="ECO:0000313" key="1">
    <source>
        <dbReference type="EMBL" id="BCE73929.1"/>
    </source>
</evidence>